<evidence type="ECO:0000256" key="1">
    <source>
        <dbReference type="SAM" id="MobiDB-lite"/>
    </source>
</evidence>
<accession>A0ABQ7B130</accession>
<name>A0ABQ7B130_BRACR</name>
<feature type="compositionally biased region" description="Basic and acidic residues" evidence="1">
    <location>
        <begin position="20"/>
        <end position="31"/>
    </location>
</feature>
<proteinExistence type="predicted"/>
<sequence>MTEVREVMSRYTNYIDPTESADRKERFRQAEESGEVEENAAMMTRDLLTSNLPDAEHETILQSLTPTPPSVLSLMRLGPIMEAEEELTAPDLEPPVVVTKCGPGRPPGRRNITSFPLRFLGVGMRRRKSQKLNPLHQGRNLLSPSLVKRITLVETLELSLQEPVHLQEES</sequence>
<reference evidence="2 3" key="1">
    <citation type="journal article" date="2020" name="BMC Genomics">
        <title>Intraspecific diversification of the crop wild relative Brassica cretica Lam. using demographic model selection.</title>
        <authorList>
            <person name="Kioukis A."/>
            <person name="Michalopoulou V.A."/>
            <person name="Briers L."/>
            <person name="Pirintsos S."/>
            <person name="Studholme D.J."/>
            <person name="Pavlidis P."/>
            <person name="Sarris P.F."/>
        </authorList>
    </citation>
    <scope>NUCLEOTIDE SEQUENCE [LARGE SCALE GENOMIC DNA]</scope>
    <source>
        <strain evidence="3">cv. PFS-1207/04</strain>
    </source>
</reference>
<evidence type="ECO:0000313" key="3">
    <source>
        <dbReference type="Proteomes" id="UP000266723"/>
    </source>
</evidence>
<evidence type="ECO:0000313" key="2">
    <source>
        <dbReference type="EMBL" id="KAF3519914.1"/>
    </source>
</evidence>
<dbReference type="Proteomes" id="UP000266723">
    <property type="component" value="Unassembled WGS sequence"/>
</dbReference>
<feature type="region of interest" description="Disordered" evidence="1">
    <location>
        <begin position="17"/>
        <end position="37"/>
    </location>
</feature>
<comment type="caution">
    <text evidence="2">The sequence shown here is derived from an EMBL/GenBank/DDBJ whole genome shotgun (WGS) entry which is preliminary data.</text>
</comment>
<dbReference type="EMBL" id="QGKV02001556">
    <property type="protein sequence ID" value="KAF3519914.1"/>
    <property type="molecule type" value="Genomic_DNA"/>
</dbReference>
<organism evidence="2 3">
    <name type="scientific">Brassica cretica</name>
    <name type="common">Mustard</name>
    <dbReference type="NCBI Taxonomy" id="69181"/>
    <lineage>
        <taxon>Eukaryota</taxon>
        <taxon>Viridiplantae</taxon>
        <taxon>Streptophyta</taxon>
        <taxon>Embryophyta</taxon>
        <taxon>Tracheophyta</taxon>
        <taxon>Spermatophyta</taxon>
        <taxon>Magnoliopsida</taxon>
        <taxon>eudicotyledons</taxon>
        <taxon>Gunneridae</taxon>
        <taxon>Pentapetalae</taxon>
        <taxon>rosids</taxon>
        <taxon>malvids</taxon>
        <taxon>Brassicales</taxon>
        <taxon>Brassicaceae</taxon>
        <taxon>Brassiceae</taxon>
        <taxon>Brassica</taxon>
    </lineage>
</organism>
<protein>
    <submittedName>
        <fullName evidence="2">Uncharacterized protein</fullName>
    </submittedName>
</protein>
<keyword evidence="3" id="KW-1185">Reference proteome</keyword>
<gene>
    <name evidence="2" type="ORF">DY000_02060799</name>
</gene>